<dbReference type="InterPro" id="IPR038765">
    <property type="entry name" value="Papain-like_cys_pep_sf"/>
</dbReference>
<evidence type="ECO:0000256" key="8">
    <source>
        <dbReference type="PIRSR" id="PIRSR013503-1"/>
    </source>
</evidence>
<dbReference type="PROSITE" id="PS50802">
    <property type="entry name" value="OTU"/>
    <property type="match status" value="1"/>
</dbReference>
<dbReference type="InterPro" id="IPR019400">
    <property type="entry name" value="Peptidase_C65_otubain"/>
</dbReference>
<dbReference type="GO" id="GO:0006508">
    <property type="term" value="P:proteolysis"/>
    <property type="evidence" value="ECO:0007669"/>
    <property type="project" value="UniProtKB-KW"/>
</dbReference>
<accession>A0A6G1SDU4</accession>
<feature type="site" description="Interacts with free ubiquitin" evidence="9">
    <location>
        <position position="247"/>
    </location>
</feature>
<feature type="site" description="Interacts with free ubiquitin" evidence="9">
    <location>
        <position position="220"/>
    </location>
</feature>
<dbReference type="SUPFAM" id="SSF54001">
    <property type="entry name" value="Cysteine proteinases"/>
    <property type="match status" value="1"/>
</dbReference>
<dbReference type="EC" id="3.4.19.12" evidence="3"/>
<dbReference type="InterPro" id="IPR042468">
    <property type="entry name" value="Peptidase_C65_otubain_sub1"/>
</dbReference>
<keyword evidence="4" id="KW-0645">Protease</keyword>
<sequence>MDSASIEAIKNQERLIEKEIADRIPFVGPKIPIEELKTDYQIDDEIYQKKIQYLEKDYEFLRRTRPDGNCFFRAFGFAYFESLLNDDNQDELDKFVKFTRTSKDELINLGLPSVTIEDFFDVFLEVLMSIKEKQIETSEQLLERFCEQTISDYIVVYFRLITSGYLQQNEEKFANFLVGTSSIVDFCKTEVEPMYRESDHIHVVAITSALQVKIRIIYMDRADGSVNAHDFPEPQEQTTTSRVHLLYRPGHYDVLYLR</sequence>
<comment type="similarity">
    <text evidence="2">Belongs to the peptidase C65 family.</text>
</comment>
<dbReference type="PANTHER" id="PTHR12931">
    <property type="entry name" value="UBIQUITIN THIOLESTERASE PROTEIN OTUB"/>
    <property type="match status" value="1"/>
</dbReference>
<evidence type="ECO:0000256" key="4">
    <source>
        <dbReference type="ARBA" id="ARBA00022670"/>
    </source>
</evidence>
<organism evidence="11">
    <name type="scientific">Aceria tosichella</name>
    <name type="common">wheat curl mite</name>
    <dbReference type="NCBI Taxonomy" id="561515"/>
    <lineage>
        <taxon>Eukaryota</taxon>
        <taxon>Metazoa</taxon>
        <taxon>Ecdysozoa</taxon>
        <taxon>Arthropoda</taxon>
        <taxon>Chelicerata</taxon>
        <taxon>Arachnida</taxon>
        <taxon>Acari</taxon>
        <taxon>Acariformes</taxon>
        <taxon>Trombidiformes</taxon>
        <taxon>Prostigmata</taxon>
        <taxon>Eupodina</taxon>
        <taxon>Eriophyoidea</taxon>
        <taxon>Eriophyidae</taxon>
        <taxon>Eriophyinae</taxon>
        <taxon>Aceriini</taxon>
        <taxon>Aceria</taxon>
    </lineage>
</organism>
<evidence type="ECO:0000256" key="3">
    <source>
        <dbReference type="ARBA" id="ARBA00012759"/>
    </source>
</evidence>
<evidence type="ECO:0000256" key="9">
    <source>
        <dbReference type="PIRSR" id="PIRSR013503-2"/>
    </source>
</evidence>
<dbReference type="PIRSF" id="PIRSF013503">
    <property type="entry name" value="Ubiquitin_thioesterase_Otubain"/>
    <property type="match status" value="1"/>
</dbReference>
<dbReference type="Pfam" id="PF10275">
    <property type="entry name" value="Peptidase_C65"/>
    <property type="match status" value="1"/>
</dbReference>
<keyword evidence="6" id="KW-0378">Hydrolase</keyword>
<evidence type="ECO:0000256" key="5">
    <source>
        <dbReference type="ARBA" id="ARBA00022786"/>
    </source>
</evidence>
<feature type="active site" evidence="8">
    <location>
        <position position="251"/>
    </location>
</feature>
<evidence type="ECO:0000313" key="11">
    <source>
        <dbReference type="EMBL" id="MDE48391.1"/>
    </source>
</evidence>
<dbReference type="Gene3D" id="1.20.1300.20">
    <property type="entry name" value="Peptidase C65 Otubain, subdomain 2"/>
    <property type="match status" value="1"/>
</dbReference>
<dbReference type="InterPro" id="IPR003323">
    <property type="entry name" value="OTU_dom"/>
</dbReference>
<feature type="site" description="Interacts with free ubiquitin" evidence="9">
    <location>
        <position position="218"/>
    </location>
</feature>
<dbReference type="EMBL" id="GGYP01003620">
    <property type="protein sequence ID" value="MDE48391.1"/>
    <property type="molecule type" value="Transcribed_RNA"/>
</dbReference>
<proteinExistence type="inferred from homology"/>
<protein>
    <recommendedName>
        <fullName evidence="3">ubiquitinyl hydrolase 1</fullName>
        <ecNumber evidence="3">3.4.19.12</ecNumber>
    </recommendedName>
</protein>
<keyword evidence="7" id="KW-0788">Thiol protease</keyword>
<dbReference type="GO" id="GO:0043130">
    <property type="term" value="F:ubiquitin binding"/>
    <property type="evidence" value="ECO:0007669"/>
    <property type="project" value="TreeGrafter"/>
</dbReference>
<evidence type="ECO:0000256" key="1">
    <source>
        <dbReference type="ARBA" id="ARBA00000707"/>
    </source>
</evidence>
<dbReference type="InterPro" id="IPR042467">
    <property type="entry name" value="Peptidase_C65_otubain_sub2"/>
</dbReference>
<dbReference type="Gene3D" id="3.30.200.60">
    <property type="entry name" value="Peptidase C65 Otubain, subdomain 1"/>
    <property type="match status" value="1"/>
</dbReference>
<dbReference type="AlphaFoldDB" id="A0A6G1SDU4"/>
<keyword evidence="5" id="KW-0833">Ubl conjugation pathway</keyword>
<name>A0A6G1SDU4_9ACAR</name>
<dbReference type="GO" id="GO:0005634">
    <property type="term" value="C:nucleus"/>
    <property type="evidence" value="ECO:0007669"/>
    <property type="project" value="TreeGrafter"/>
</dbReference>
<evidence type="ECO:0000256" key="6">
    <source>
        <dbReference type="ARBA" id="ARBA00022801"/>
    </source>
</evidence>
<evidence type="ECO:0000256" key="7">
    <source>
        <dbReference type="ARBA" id="ARBA00022807"/>
    </source>
</evidence>
<feature type="site" description="Interacts with free ubiquitin" evidence="9">
    <location>
        <position position="252"/>
    </location>
</feature>
<comment type="catalytic activity">
    <reaction evidence="1">
        <text>Thiol-dependent hydrolysis of ester, thioester, amide, peptide and isopeptide bonds formed by the C-terminal Gly of ubiquitin (a 76-residue protein attached to proteins as an intracellular targeting signal).</text>
        <dbReference type="EC" id="3.4.19.12"/>
    </reaction>
</comment>
<dbReference type="PANTHER" id="PTHR12931:SF15">
    <property type="entry name" value="UBIQUITIN THIOESTERASE OTUBAIN-LIKE"/>
    <property type="match status" value="1"/>
</dbReference>
<reference evidence="11" key="1">
    <citation type="submission" date="2018-10" db="EMBL/GenBank/DDBJ databases">
        <title>Transcriptome assembly of Aceria tosichella (Wheat curl mite) Type 2.</title>
        <authorList>
            <person name="Scully E.D."/>
            <person name="Geib S.M."/>
            <person name="Palmer N.A."/>
            <person name="Gupta A.K."/>
            <person name="Sarath G."/>
            <person name="Tatineni S."/>
        </authorList>
    </citation>
    <scope>NUCLEOTIDE SEQUENCE</scope>
    <source>
        <strain evidence="11">LincolnNE</strain>
    </source>
</reference>
<feature type="active site" evidence="8">
    <location>
        <position position="67"/>
    </location>
</feature>
<dbReference type="GO" id="GO:0004843">
    <property type="term" value="F:cysteine-type deubiquitinase activity"/>
    <property type="evidence" value="ECO:0007669"/>
    <property type="project" value="UniProtKB-EC"/>
</dbReference>
<feature type="domain" description="OTU" evidence="10">
    <location>
        <begin position="59"/>
        <end position="258"/>
    </location>
</feature>
<dbReference type="FunFam" id="1.20.1300.20:FF:000001">
    <property type="entry name" value="Ubiquitin thioesterase OTUB1"/>
    <property type="match status" value="1"/>
</dbReference>
<dbReference type="GO" id="GO:0071108">
    <property type="term" value="P:protein K48-linked deubiquitination"/>
    <property type="evidence" value="ECO:0007669"/>
    <property type="project" value="TreeGrafter"/>
</dbReference>
<evidence type="ECO:0000259" key="10">
    <source>
        <dbReference type="PROSITE" id="PS50802"/>
    </source>
</evidence>
<gene>
    <name evidence="11" type="primary">Otub1</name>
    <name evidence="11" type="ORF">g.21124</name>
</gene>
<dbReference type="InterPro" id="IPR016615">
    <property type="entry name" value="Otubain"/>
</dbReference>
<evidence type="ECO:0000256" key="2">
    <source>
        <dbReference type="ARBA" id="ARBA00006579"/>
    </source>
</evidence>
<feature type="active site" description="Nucleophile" evidence="8">
    <location>
        <position position="70"/>
    </location>
</feature>